<dbReference type="AlphaFoldDB" id="A0AAV1HVM0"/>
<protein>
    <submittedName>
        <fullName evidence="3">Uncharacterized protein</fullName>
    </submittedName>
</protein>
<keyword evidence="2" id="KW-0472">Membrane</keyword>
<accession>A0AAV1HVM0</accession>
<evidence type="ECO:0000256" key="2">
    <source>
        <dbReference type="SAM" id="Phobius"/>
    </source>
</evidence>
<organism evidence="3 4">
    <name type="scientific">Coccomyxa viridis</name>
    <dbReference type="NCBI Taxonomy" id="1274662"/>
    <lineage>
        <taxon>Eukaryota</taxon>
        <taxon>Viridiplantae</taxon>
        <taxon>Chlorophyta</taxon>
        <taxon>core chlorophytes</taxon>
        <taxon>Trebouxiophyceae</taxon>
        <taxon>Trebouxiophyceae incertae sedis</taxon>
        <taxon>Coccomyxaceae</taxon>
        <taxon>Coccomyxa</taxon>
    </lineage>
</organism>
<dbReference type="Proteomes" id="UP001314263">
    <property type="component" value="Unassembled WGS sequence"/>
</dbReference>
<proteinExistence type="predicted"/>
<name>A0AAV1HVM0_9CHLO</name>
<dbReference type="EMBL" id="CAUYUE010000003">
    <property type="protein sequence ID" value="CAK0752427.1"/>
    <property type="molecule type" value="Genomic_DNA"/>
</dbReference>
<keyword evidence="2" id="KW-1133">Transmembrane helix</keyword>
<keyword evidence="1" id="KW-0175">Coiled coil</keyword>
<keyword evidence="4" id="KW-1185">Reference proteome</keyword>
<comment type="caution">
    <text evidence="3">The sequence shown here is derived from an EMBL/GenBank/DDBJ whole genome shotgun (WGS) entry which is preliminary data.</text>
</comment>
<feature type="coiled-coil region" evidence="1">
    <location>
        <begin position="138"/>
        <end position="173"/>
    </location>
</feature>
<feature type="transmembrane region" description="Helical" evidence="2">
    <location>
        <begin position="205"/>
        <end position="223"/>
    </location>
</feature>
<gene>
    <name evidence="3" type="ORF">CVIRNUC_002145</name>
</gene>
<keyword evidence="2" id="KW-0812">Transmembrane</keyword>
<evidence type="ECO:0000313" key="3">
    <source>
        <dbReference type="EMBL" id="CAK0752427.1"/>
    </source>
</evidence>
<reference evidence="3 4" key="1">
    <citation type="submission" date="2023-10" db="EMBL/GenBank/DDBJ databases">
        <authorList>
            <person name="Maclean D."/>
            <person name="Macfadyen A."/>
        </authorList>
    </citation>
    <scope>NUCLEOTIDE SEQUENCE [LARGE SCALE GENOMIC DNA]</scope>
</reference>
<evidence type="ECO:0000313" key="4">
    <source>
        <dbReference type="Proteomes" id="UP001314263"/>
    </source>
</evidence>
<feature type="transmembrane region" description="Helical" evidence="2">
    <location>
        <begin position="91"/>
        <end position="116"/>
    </location>
</feature>
<evidence type="ECO:0000256" key="1">
    <source>
        <dbReference type="SAM" id="Coils"/>
    </source>
</evidence>
<sequence>MLHSSPILHRHVGISPSGHFYLSPRICTHGPSRLQRLQTQCRLSDAFPGIIDTDLPTRRSVRPLMVEEIHIDWGKAFSFLFPDGNVLHASWLTYAIIALVLAFIIELGTQLLYLLVRGGELISPQRLRGLVRKEKLETMRAEGQARKEERARQEALRERVQQIRAQRRQQGRQGLQRQGKDELEQELTDKRYIFQDYIAAERLRGLAWLLTYTALAIWITGILNKDSALAP</sequence>